<organism evidence="1">
    <name type="scientific">marine sediment metagenome</name>
    <dbReference type="NCBI Taxonomy" id="412755"/>
    <lineage>
        <taxon>unclassified sequences</taxon>
        <taxon>metagenomes</taxon>
        <taxon>ecological metagenomes</taxon>
    </lineage>
</organism>
<proteinExistence type="predicted"/>
<gene>
    <name evidence="1" type="ORF">LCGC14_0982170</name>
</gene>
<name>A0A0F9N8H9_9ZZZZ</name>
<dbReference type="AlphaFoldDB" id="A0A0F9N8H9"/>
<protein>
    <submittedName>
        <fullName evidence="1">Uncharacterized protein</fullName>
    </submittedName>
</protein>
<dbReference type="EMBL" id="LAZR01003674">
    <property type="protein sequence ID" value="KKN15825.1"/>
    <property type="molecule type" value="Genomic_DNA"/>
</dbReference>
<reference evidence="1" key="1">
    <citation type="journal article" date="2015" name="Nature">
        <title>Complex archaea that bridge the gap between prokaryotes and eukaryotes.</title>
        <authorList>
            <person name="Spang A."/>
            <person name="Saw J.H."/>
            <person name="Jorgensen S.L."/>
            <person name="Zaremba-Niedzwiedzka K."/>
            <person name="Martijn J."/>
            <person name="Lind A.E."/>
            <person name="van Eijk R."/>
            <person name="Schleper C."/>
            <person name="Guy L."/>
            <person name="Ettema T.J."/>
        </authorList>
    </citation>
    <scope>NUCLEOTIDE SEQUENCE</scope>
</reference>
<accession>A0A0F9N8H9</accession>
<sequence length="112" mass="12109">MRCTTCRSQCRKTTTVYVDSNNGLKRARVCNVCLAQTVRLFMAATPSLCDCGEPATTCEGCVSKRSTKTKVEHFAPVVVRIRGMGDIATTGAARSAYEQSANIIEAEAKRNA</sequence>
<comment type="caution">
    <text evidence="1">The sequence shown here is derived from an EMBL/GenBank/DDBJ whole genome shotgun (WGS) entry which is preliminary data.</text>
</comment>
<evidence type="ECO:0000313" key="1">
    <source>
        <dbReference type="EMBL" id="KKN15825.1"/>
    </source>
</evidence>